<comment type="caution">
    <text evidence="1">The sequence shown here is derived from an EMBL/GenBank/DDBJ whole genome shotgun (WGS) entry which is preliminary data.</text>
</comment>
<dbReference type="Proteomes" id="UP001159363">
    <property type="component" value="Chromosome 1"/>
</dbReference>
<accession>A0ABQ9IJS1</accession>
<sequence>MNMDVTAEKLNNRDRLVTFFTKKMLHLPITTPHVFLYTPMRSGGSIPCLLQVIGTSCQRRLVKLEKSGDAQVVTALKADTGRPLQEKFTRMIKPELISKKVTWSYWCHQVQHNCLGNGVAECNVPGIVMDSESSQHVEGE</sequence>
<protein>
    <submittedName>
        <fullName evidence="1">Uncharacterized protein</fullName>
    </submittedName>
</protein>
<dbReference type="EMBL" id="JARBHB010000001">
    <property type="protein sequence ID" value="KAJ8896938.1"/>
    <property type="molecule type" value="Genomic_DNA"/>
</dbReference>
<organism evidence="1 2">
    <name type="scientific">Dryococelus australis</name>
    <dbReference type="NCBI Taxonomy" id="614101"/>
    <lineage>
        <taxon>Eukaryota</taxon>
        <taxon>Metazoa</taxon>
        <taxon>Ecdysozoa</taxon>
        <taxon>Arthropoda</taxon>
        <taxon>Hexapoda</taxon>
        <taxon>Insecta</taxon>
        <taxon>Pterygota</taxon>
        <taxon>Neoptera</taxon>
        <taxon>Polyneoptera</taxon>
        <taxon>Phasmatodea</taxon>
        <taxon>Verophasmatodea</taxon>
        <taxon>Anareolatae</taxon>
        <taxon>Phasmatidae</taxon>
        <taxon>Eurycanthinae</taxon>
        <taxon>Dryococelus</taxon>
    </lineage>
</organism>
<evidence type="ECO:0000313" key="2">
    <source>
        <dbReference type="Proteomes" id="UP001159363"/>
    </source>
</evidence>
<gene>
    <name evidence="1" type="ORF">PR048_002284</name>
</gene>
<evidence type="ECO:0000313" key="1">
    <source>
        <dbReference type="EMBL" id="KAJ8896938.1"/>
    </source>
</evidence>
<keyword evidence="2" id="KW-1185">Reference proteome</keyword>
<name>A0ABQ9IJS1_9NEOP</name>
<proteinExistence type="predicted"/>
<reference evidence="1 2" key="1">
    <citation type="submission" date="2023-02" db="EMBL/GenBank/DDBJ databases">
        <title>LHISI_Scaffold_Assembly.</title>
        <authorList>
            <person name="Stuart O.P."/>
            <person name="Cleave R."/>
            <person name="Magrath M.J.L."/>
            <person name="Mikheyev A.S."/>
        </authorList>
    </citation>
    <scope>NUCLEOTIDE SEQUENCE [LARGE SCALE GENOMIC DNA]</scope>
    <source>
        <strain evidence="1">Daus_M_001</strain>
        <tissue evidence="1">Leg muscle</tissue>
    </source>
</reference>